<proteinExistence type="predicted"/>
<comment type="caution">
    <text evidence="2">The sequence shown here is derived from an EMBL/GenBank/DDBJ whole genome shotgun (WGS) entry which is preliminary data.</text>
</comment>
<dbReference type="Gene3D" id="3.40.630.30">
    <property type="match status" value="1"/>
</dbReference>
<accession>A0ABU8JBJ1</accession>
<name>A0ABU8JBJ1_9GAMM</name>
<reference evidence="2 3" key="1">
    <citation type="journal article" date="2014" name="Int. J. Syst. Evol. Microbiol.">
        <title>Fulvimonas yonginensis sp. nov., isolated from greenhouse soil, and emended description of the genus Fulvimonas.</title>
        <authorList>
            <person name="Ahn J.H."/>
            <person name="Kim S.J."/>
            <person name="Weon H.Y."/>
            <person name="Hong S.B."/>
            <person name="Seok S.J."/>
            <person name="Kwon S.W."/>
        </authorList>
    </citation>
    <scope>NUCLEOTIDE SEQUENCE [LARGE SCALE GENOMIC DNA]</scope>
    <source>
        <strain evidence="2 3">KACC 16952</strain>
    </source>
</reference>
<organism evidence="2 3">
    <name type="scientific">Fulvimonas yonginensis</name>
    <dbReference type="NCBI Taxonomy" id="1495200"/>
    <lineage>
        <taxon>Bacteria</taxon>
        <taxon>Pseudomonadati</taxon>
        <taxon>Pseudomonadota</taxon>
        <taxon>Gammaproteobacteria</taxon>
        <taxon>Lysobacterales</taxon>
        <taxon>Rhodanobacteraceae</taxon>
        <taxon>Fulvimonas</taxon>
    </lineage>
</organism>
<feature type="domain" description="N-acetyltransferase" evidence="1">
    <location>
        <begin position="1"/>
        <end position="107"/>
    </location>
</feature>
<dbReference type="InterPro" id="IPR016181">
    <property type="entry name" value="Acyl_CoA_acyltransferase"/>
</dbReference>
<dbReference type="PROSITE" id="PS51186">
    <property type="entry name" value="GNAT"/>
    <property type="match status" value="1"/>
</dbReference>
<dbReference type="Pfam" id="PF00583">
    <property type="entry name" value="Acetyltransf_1"/>
    <property type="match status" value="1"/>
</dbReference>
<evidence type="ECO:0000259" key="1">
    <source>
        <dbReference type="PROSITE" id="PS51186"/>
    </source>
</evidence>
<sequence length="120" mass="13065">MPSGQDGQRVGFAQLRWHGAPACVAAERPGESSGCYVAGDWHGRSVAQRLKRAYLAQMRARGSDVGWLGVWERNPRAIAFCRKCGFVEVGARVFAQGRDLQRKSYGQAGAGLCSDRAPVR</sequence>
<dbReference type="EMBL" id="JBBBNY010000004">
    <property type="protein sequence ID" value="MEI7036690.1"/>
    <property type="molecule type" value="Genomic_DNA"/>
</dbReference>
<protein>
    <submittedName>
        <fullName evidence="2">GNAT family N-acetyltransferase</fullName>
    </submittedName>
</protein>
<evidence type="ECO:0000313" key="3">
    <source>
        <dbReference type="Proteomes" id="UP001381174"/>
    </source>
</evidence>
<keyword evidence="3" id="KW-1185">Reference proteome</keyword>
<dbReference type="RefSeq" id="WP_336807316.1">
    <property type="nucleotide sequence ID" value="NZ_JBBBNY010000004.1"/>
</dbReference>
<gene>
    <name evidence="2" type="ORF">WAT24_07975</name>
</gene>
<dbReference type="InterPro" id="IPR000182">
    <property type="entry name" value="GNAT_dom"/>
</dbReference>
<dbReference type="Proteomes" id="UP001381174">
    <property type="component" value="Unassembled WGS sequence"/>
</dbReference>
<dbReference type="SUPFAM" id="SSF55729">
    <property type="entry name" value="Acyl-CoA N-acyltransferases (Nat)"/>
    <property type="match status" value="1"/>
</dbReference>
<evidence type="ECO:0000313" key="2">
    <source>
        <dbReference type="EMBL" id="MEI7036690.1"/>
    </source>
</evidence>